<dbReference type="Proteomes" id="UP000051813">
    <property type="component" value="Unassembled WGS sequence"/>
</dbReference>
<dbReference type="Pfam" id="PF03577">
    <property type="entry name" value="Peptidase_C69"/>
    <property type="match status" value="1"/>
</dbReference>
<keyword evidence="8" id="KW-1185">Reference proteome</keyword>
<dbReference type="EMBL" id="AYYK01000011">
    <property type="protein sequence ID" value="KRM78726.1"/>
    <property type="molecule type" value="Genomic_DNA"/>
</dbReference>
<evidence type="ECO:0000256" key="3">
    <source>
        <dbReference type="ARBA" id="ARBA00022670"/>
    </source>
</evidence>
<sequence length="489" mass="56046">MDNYNYLIGGYKMSEQNIERACTTILVGKNASIDGSTMIARNDDTFHAVAPHRFYMHPAVKGEKGRILKSYLNGFQMELPENGYRYPAAPNVDYKNLGYYDESGINEKNVAMSCTESTYGNERALAFDPLVKDGLDEDCMQTAVLPYIDSAKDGVKYLGSLIKKFGSPAGNSVLFGDKDDVWYMEIVTGHHWVAQRIPDDAYAIAANQVSIQQVDFDDTDNFMWSEGIQEFVEEHHLNVDQSGWNFRHIFGTSNEKDRHYNTPRVWYGQHILNPEIEQDPESSELPFICRTSHKISPDDIEQILGSHYNETPFDPMGKGSDADKYRYRPIGLNRTQNSHVLQIRNNVPEEISAVMWITLGYPTFTPYIPFYANANDTDPSFNNTSMEFNFEDAHWMYRALSVLVESNYSHFIQDDLDYLIECRRELRAQVAAIDEEAKNYSGEELTNFLTEKNHETVAAMREKTKKFMGKLYTKGVTLSKLTFNMDRNL</sequence>
<dbReference type="GO" id="GO:0006508">
    <property type="term" value="P:proteolysis"/>
    <property type="evidence" value="ECO:0007669"/>
    <property type="project" value="UniProtKB-KW"/>
</dbReference>
<dbReference type="STRING" id="1423738.FC84_GL000353"/>
<gene>
    <name evidence="7" type="ORF">FC84_GL000353</name>
</gene>
<keyword evidence="4 6" id="KW-0378">Hydrolase</keyword>
<keyword evidence="3 6" id="KW-0645">Protease</keyword>
<evidence type="ECO:0000256" key="6">
    <source>
        <dbReference type="RuleBase" id="RU364089"/>
    </source>
</evidence>
<dbReference type="PATRIC" id="fig|1423738.3.peg.360"/>
<proteinExistence type="inferred from homology"/>
<keyword evidence="5 6" id="KW-0224">Dipeptidase</keyword>
<dbReference type="PANTHER" id="PTHR12994">
    <property type="entry name" value="SECERNIN"/>
    <property type="match status" value="1"/>
</dbReference>
<organism evidence="7 8">
    <name type="scientific">Lapidilactobacillus dextrinicus DSM 20335</name>
    <dbReference type="NCBI Taxonomy" id="1423738"/>
    <lineage>
        <taxon>Bacteria</taxon>
        <taxon>Bacillati</taxon>
        <taxon>Bacillota</taxon>
        <taxon>Bacilli</taxon>
        <taxon>Lactobacillales</taxon>
        <taxon>Lactobacillaceae</taxon>
        <taxon>Lapidilactobacillus</taxon>
    </lineage>
</organism>
<reference evidence="7 8" key="1">
    <citation type="journal article" date="2015" name="Genome Announc.">
        <title>Expanding the biotechnology potential of lactobacilli through comparative genomics of 213 strains and associated genera.</title>
        <authorList>
            <person name="Sun Z."/>
            <person name="Harris H.M."/>
            <person name="McCann A."/>
            <person name="Guo C."/>
            <person name="Argimon S."/>
            <person name="Zhang W."/>
            <person name="Yang X."/>
            <person name="Jeffery I.B."/>
            <person name="Cooney J.C."/>
            <person name="Kagawa T.F."/>
            <person name="Liu W."/>
            <person name="Song Y."/>
            <person name="Salvetti E."/>
            <person name="Wrobel A."/>
            <person name="Rasinkangas P."/>
            <person name="Parkhill J."/>
            <person name="Rea M.C."/>
            <person name="O'Sullivan O."/>
            <person name="Ritari J."/>
            <person name="Douillard F.P."/>
            <person name="Paul Ross R."/>
            <person name="Yang R."/>
            <person name="Briner A.E."/>
            <person name="Felis G.E."/>
            <person name="de Vos W.M."/>
            <person name="Barrangou R."/>
            <person name="Klaenhammer T.R."/>
            <person name="Caufield P.W."/>
            <person name="Cui Y."/>
            <person name="Zhang H."/>
            <person name="O'Toole P.W."/>
        </authorList>
    </citation>
    <scope>NUCLEOTIDE SEQUENCE [LARGE SCALE GENOMIC DNA]</scope>
    <source>
        <strain evidence="7 8">DSM 20335</strain>
    </source>
</reference>
<evidence type="ECO:0000313" key="7">
    <source>
        <dbReference type="EMBL" id="KRM78726.1"/>
    </source>
</evidence>
<dbReference type="InterPro" id="IPR047804">
    <property type="entry name" value="C69_dipept_A-like"/>
</dbReference>
<comment type="similarity">
    <text evidence="2 6">Belongs to the peptidase C69 family.</text>
</comment>
<comment type="caution">
    <text evidence="7">The sequence shown here is derived from an EMBL/GenBank/DDBJ whole genome shotgun (WGS) entry which is preliminary data.</text>
</comment>
<dbReference type="EC" id="3.4.-.-" evidence="6"/>
<comment type="catalytic activity">
    <reaction evidence="1">
        <text>an L-aminoacyl-L-amino acid + H2O = 2 an L-alpha-amino acid</text>
        <dbReference type="Rhea" id="RHEA:48940"/>
        <dbReference type="ChEBI" id="CHEBI:15377"/>
        <dbReference type="ChEBI" id="CHEBI:59869"/>
        <dbReference type="ChEBI" id="CHEBI:77460"/>
        <dbReference type="EC" id="3.4.13.19"/>
    </reaction>
</comment>
<evidence type="ECO:0000256" key="2">
    <source>
        <dbReference type="ARBA" id="ARBA00007225"/>
    </source>
</evidence>
<dbReference type="Gene3D" id="3.60.60.10">
    <property type="entry name" value="Penicillin V Acylase, Chain A"/>
    <property type="match status" value="1"/>
</dbReference>
<dbReference type="InterPro" id="IPR005322">
    <property type="entry name" value="Peptidase_C69"/>
</dbReference>
<dbReference type="PANTHER" id="PTHR12994:SF17">
    <property type="entry name" value="LD30995P"/>
    <property type="match status" value="1"/>
</dbReference>
<dbReference type="GO" id="GO:0016805">
    <property type="term" value="F:dipeptidase activity"/>
    <property type="evidence" value="ECO:0007669"/>
    <property type="project" value="UniProtKB-KW"/>
</dbReference>
<accession>A0A0R2BS30</accession>
<evidence type="ECO:0000256" key="4">
    <source>
        <dbReference type="ARBA" id="ARBA00022801"/>
    </source>
</evidence>
<evidence type="ECO:0000313" key="8">
    <source>
        <dbReference type="Proteomes" id="UP000051813"/>
    </source>
</evidence>
<dbReference type="GO" id="GO:0070004">
    <property type="term" value="F:cysteine-type exopeptidase activity"/>
    <property type="evidence" value="ECO:0007669"/>
    <property type="project" value="InterPro"/>
</dbReference>
<evidence type="ECO:0000256" key="5">
    <source>
        <dbReference type="ARBA" id="ARBA00022997"/>
    </source>
</evidence>
<evidence type="ECO:0000256" key="1">
    <source>
        <dbReference type="ARBA" id="ARBA00001670"/>
    </source>
</evidence>
<dbReference type="AlphaFoldDB" id="A0A0R2BS30"/>
<dbReference type="NCBIfam" id="NF033678">
    <property type="entry name" value="C69_fam_dipept"/>
    <property type="match status" value="1"/>
</dbReference>
<name>A0A0R2BS30_9LACO</name>
<protein>
    <recommendedName>
        <fullName evidence="6">Dipeptidase</fullName>
        <ecNumber evidence="6">3.4.-.-</ecNumber>
    </recommendedName>
</protein>